<proteinExistence type="predicted"/>
<sequence length="116" mass="12712">MKNIRKNIVVILVCSGIVFSCANTKNDDNPSKTDISICENAIEGKLLNMTGLDGCGWMIELEDGNKLEPINLNSFNISMVEGKKVNLNYTEVNDRAGICMAGKIVELTCLLESLDK</sequence>
<comment type="caution">
    <text evidence="2">The sequence shown here is derived from an EMBL/GenBank/DDBJ whole genome shotgun (WGS) entry which is preliminary data.</text>
</comment>
<evidence type="ECO:0000313" key="3">
    <source>
        <dbReference type="Proteomes" id="UP000323720"/>
    </source>
</evidence>
<protein>
    <submittedName>
        <fullName evidence="2">Uncharacterized protein</fullName>
    </submittedName>
</protein>
<feature type="chain" id="PRO_5022910490" evidence="1">
    <location>
        <begin position="23"/>
        <end position="116"/>
    </location>
</feature>
<dbReference type="RefSeq" id="WP_148402591.1">
    <property type="nucleotide sequence ID" value="NZ_VSKK01000001.1"/>
</dbReference>
<feature type="signal peptide" evidence="1">
    <location>
        <begin position="1"/>
        <end position="22"/>
    </location>
</feature>
<dbReference type="PROSITE" id="PS51257">
    <property type="entry name" value="PROKAR_LIPOPROTEIN"/>
    <property type="match status" value="1"/>
</dbReference>
<organism evidence="2 3">
    <name type="scientific">Bizionia myxarmorum</name>
    <dbReference type="NCBI Taxonomy" id="291186"/>
    <lineage>
        <taxon>Bacteria</taxon>
        <taxon>Pseudomonadati</taxon>
        <taxon>Bacteroidota</taxon>
        <taxon>Flavobacteriia</taxon>
        <taxon>Flavobacteriales</taxon>
        <taxon>Flavobacteriaceae</taxon>
        <taxon>Bizionia</taxon>
    </lineage>
</organism>
<dbReference type="Proteomes" id="UP000323720">
    <property type="component" value="Unassembled WGS sequence"/>
</dbReference>
<keyword evidence="3" id="KW-1185">Reference proteome</keyword>
<evidence type="ECO:0000313" key="2">
    <source>
        <dbReference type="EMBL" id="TYB78854.1"/>
    </source>
</evidence>
<accession>A0A5D0RE77</accession>
<reference evidence="2 3" key="1">
    <citation type="submission" date="2019-08" db="EMBL/GenBank/DDBJ databases">
        <title>Genomes of Antarctic Bizionia species.</title>
        <authorList>
            <person name="Bowman J.P."/>
        </authorList>
    </citation>
    <scope>NUCLEOTIDE SEQUENCE [LARGE SCALE GENOMIC DNA]</scope>
    <source>
        <strain evidence="2 3">ADA-4</strain>
    </source>
</reference>
<evidence type="ECO:0000256" key="1">
    <source>
        <dbReference type="SAM" id="SignalP"/>
    </source>
</evidence>
<dbReference type="EMBL" id="VSKK01000001">
    <property type="protein sequence ID" value="TYB78854.1"/>
    <property type="molecule type" value="Genomic_DNA"/>
</dbReference>
<keyword evidence="1" id="KW-0732">Signal</keyword>
<dbReference type="AlphaFoldDB" id="A0A5D0RE77"/>
<gene>
    <name evidence="2" type="ORF">ES674_03510</name>
</gene>
<name>A0A5D0RE77_9FLAO</name>
<dbReference type="OrthoDB" id="1123393at2"/>